<sequence>MLGNGAGPSKLPRTYKRRTRTKVCSNCRRKKIKCNRQKPCENCVNSHLEDSCEYKDNVYSGNSINQKKETVREAGFILNQDKDIELQYSKKQIADSKKHINSARKDKSFNLSSNTGEADVVFNLFKMPSVNLLGYQSIVSNRPLSWSSSSKNDIALSLMWLYIKKRKSSEYLKSTSTNNPLSNIVSESEVQTIVNTINEKRHSPDILFRKMTLLQSEFKDLVPVSVSRSILTDEIVTRETKNPSFIGMRLLDTTNYDKLSKKICEHLPQQNITWDLIEFFFEYLYPSMPFLDECEFIKEIRRITDSESENAARNEFFKSLNVEKRLDFAYLGILLSLIQLSHLCLRRDEDHKKKNVRPDKLSWTETHKWAKETSPNPETLSLAVRCLSMFDFYSKTHFPVLQCAMFIRMFELYTPELGDTVLAGDSQVHDSILIQIAYSLDLNREPELFESSSLNEKRNSLIRKIWWYLVVTDTVSSSEYGNSLLISEKTYDTKCPFSKLGNATISNYTLENKIFDNYQLLAVLTDKQRKILEGILDLKSCVKMKLLEAQLEDFENLVCDRLGGLLSYNCQDSRLASSAIPRLSYLISCKCFVMSVYFNMAIICERHKSNGLSFTYLKKALAIIMIDLLPNARSILNTLNGACGLIVTPKIELWLHKASQVLVCVIIHLNILGRRLQSDSYHEQLMNSDSSYRENNERITIAIEYYKACGQFCLKSLNPITDIYYYGWVINSAHSFLYQNSCGEDLFNTIKNNPLISSLHSYNNKEVSELIAISKGFLETADNVESTPTFTDSMFSSIGDDRAANQGWPEINDVPPIFDASYNNTSEPFPTIFSIFDIMEKEYPTIMTDELVGPAIR</sequence>
<dbReference type="HOGENOM" id="CLU_005934_0_0_1"/>
<dbReference type="InParanoid" id="G8Y6A7"/>
<evidence type="ECO:0000256" key="4">
    <source>
        <dbReference type="ARBA" id="ARBA00023163"/>
    </source>
</evidence>
<proteinExistence type="predicted"/>
<protein>
    <submittedName>
        <fullName evidence="8">Piso0_003678 protein</fullName>
    </submittedName>
</protein>
<accession>G8Y6A7</accession>
<keyword evidence="9" id="KW-1185">Reference proteome</keyword>
<dbReference type="EMBL" id="FO082049">
    <property type="protein sequence ID" value="CCE83106.1"/>
    <property type="molecule type" value="Genomic_DNA"/>
</dbReference>
<keyword evidence="4" id="KW-0804">Transcription</keyword>
<dbReference type="STRING" id="559304.G8Y6A7"/>
<dbReference type="GO" id="GO:0000978">
    <property type="term" value="F:RNA polymerase II cis-regulatory region sequence-specific DNA binding"/>
    <property type="evidence" value="ECO:0007669"/>
    <property type="project" value="TreeGrafter"/>
</dbReference>
<dbReference type="OrthoDB" id="5069333at2759"/>
<dbReference type="InterPro" id="IPR036864">
    <property type="entry name" value="Zn2-C6_fun-type_DNA-bd_sf"/>
</dbReference>
<keyword evidence="3" id="KW-0238">DNA-binding</keyword>
<dbReference type="Proteomes" id="UP000005222">
    <property type="component" value="Chromosome K"/>
</dbReference>
<dbReference type="EMBL" id="FO082048">
    <property type="protein sequence ID" value="CCE84137.1"/>
    <property type="molecule type" value="Genomic_DNA"/>
</dbReference>
<dbReference type="CDD" id="cd12148">
    <property type="entry name" value="fungal_TF_MHR"/>
    <property type="match status" value="1"/>
</dbReference>
<dbReference type="GO" id="GO:0000981">
    <property type="term" value="F:DNA-binding transcription factor activity, RNA polymerase II-specific"/>
    <property type="evidence" value="ECO:0007669"/>
    <property type="project" value="InterPro"/>
</dbReference>
<evidence type="ECO:0000313" key="7">
    <source>
        <dbReference type="EMBL" id="CCE83106.1"/>
    </source>
</evidence>
<dbReference type="SMART" id="SM00066">
    <property type="entry name" value="GAL4"/>
    <property type="match status" value="1"/>
</dbReference>
<evidence type="ECO:0000256" key="2">
    <source>
        <dbReference type="ARBA" id="ARBA00023015"/>
    </source>
</evidence>
<dbReference type="PROSITE" id="PS00463">
    <property type="entry name" value="ZN2_CY6_FUNGAL_1"/>
    <property type="match status" value="1"/>
</dbReference>
<dbReference type="PANTHER" id="PTHR31069:SF12">
    <property type="entry name" value="TRANSCRIPTION FACTOR DOMAIN-CONTAINING PROTEIN"/>
    <property type="match status" value="1"/>
</dbReference>
<organism evidence="8 9">
    <name type="scientific">Pichia sorbitophila (strain ATCC MYA-4447 / BCRC 22081 / CBS 7064 / NBRC 10061 / NRRL Y-12695)</name>
    <name type="common">Hybrid yeast</name>
    <dbReference type="NCBI Taxonomy" id="559304"/>
    <lineage>
        <taxon>Eukaryota</taxon>
        <taxon>Fungi</taxon>
        <taxon>Dikarya</taxon>
        <taxon>Ascomycota</taxon>
        <taxon>Saccharomycotina</taxon>
        <taxon>Pichiomycetes</taxon>
        <taxon>Debaryomycetaceae</taxon>
        <taxon>Millerozyma</taxon>
    </lineage>
</organism>
<dbReference type="PANTHER" id="PTHR31069">
    <property type="entry name" value="OLEATE-ACTIVATED TRANSCRIPTION FACTOR 1-RELATED"/>
    <property type="match status" value="1"/>
</dbReference>
<reference evidence="9" key="2">
    <citation type="journal article" date="2012" name="G3 (Bethesda)">
        <title>Pichia sorbitophila, an interspecies yeast hybrid reveals early steps of genome resolution following polyploidization.</title>
        <authorList>
            <person name="Leh Louis V."/>
            <person name="Despons L."/>
            <person name="Friedrich A."/>
            <person name="Martin T."/>
            <person name="Durrens P."/>
            <person name="Casaregola S."/>
            <person name="Neuveglise C."/>
            <person name="Fairhead C."/>
            <person name="Marck C."/>
            <person name="Cruz J.A."/>
            <person name="Straub M.L."/>
            <person name="Kugler V."/>
            <person name="Sacerdot C."/>
            <person name="Uzunov Z."/>
            <person name="Thierry A."/>
            <person name="Weiss S."/>
            <person name="Bleykasten C."/>
            <person name="De Montigny J."/>
            <person name="Jacques N."/>
            <person name="Jung P."/>
            <person name="Lemaire M."/>
            <person name="Mallet S."/>
            <person name="Morel G."/>
            <person name="Richard G.F."/>
            <person name="Sarkar A."/>
            <person name="Savel G."/>
            <person name="Schacherer J."/>
            <person name="Seret M.L."/>
            <person name="Talla E."/>
            <person name="Samson G."/>
            <person name="Jubin C."/>
            <person name="Poulain J."/>
            <person name="Vacherie B."/>
            <person name="Barbe V."/>
            <person name="Pelletier E."/>
            <person name="Sherman D.J."/>
            <person name="Westhof E."/>
            <person name="Weissenbach J."/>
            <person name="Baret P.V."/>
            <person name="Wincker P."/>
            <person name="Gaillardin C."/>
            <person name="Dujon B."/>
            <person name="Souciet J.L."/>
        </authorList>
    </citation>
    <scope>NUCLEOTIDE SEQUENCE [LARGE SCALE GENOMIC DNA]</scope>
    <source>
        <strain evidence="9">ATCC MYA-4447 / BCRC 22081 / CBS 7064 / NBRC 10061 / NRRL Y-12695</strain>
    </source>
</reference>
<dbReference type="SUPFAM" id="SSF57701">
    <property type="entry name" value="Zn2/Cys6 DNA-binding domain"/>
    <property type="match status" value="1"/>
</dbReference>
<dbReference type="Pfam" id="PF00172">
    <property type="entry name" value="Zn_clus"/>
    <property type="match status" value="1"/>
</dbReference>
<reference evidence="8" key="1">
    <citation type="submission" date="2011-10" db="EMBL/GenBank/DDBJ databases">
        <authorList>
            <person name="Genoscope - CEA"/>
        </authorList>
    </citation>
    <scope>NUCLEOTIDE SEQUENCE</scope>
</reference>
<feature type="domain" description="Zn(2)-C6 fungal-type" evidence="6">
    <location>
        <begin position="23"/>
        <end position="54"/>
    </location>
</feature>
<dbReference type="Gene3D" id="4.10.240.10">
    <property type="entry name" value="Zn(2)-C6 fungal-type DNA-binding domain"/>
    <property type="match status" value="1"/>
</dbReference>
<dbReference type="GO" id="GO:0008270">
    <property type="term" value="F:zinc ion binding"/>
    <property type="evidence" value="ECO:0007669"/>
    <property type="project" value="InterPro"/>
</dbReference>
<dbReference type="eggNOG" id="ENOG502QRPQ">
    <property type="taxonomic scope" value="Eukaryota"/>
</dbReference>
<dbReference type="Pfam" id="PF04082">
    <property type="entry name" value="Fungal_trans"/>
    <property type="match status" value="1"/>
</dbReference>
<dbReference type="PROSITE" id="PS50048">
    <property type="entry name" value="ZN2_CY6_FUNGAL_2"/>
    <property type="match status" value="1"/>
</dbReference>
<dbReference type="GO" id="GO:0006351">
    <property type="term" value="P:DNA-templated transcription"/>
    <property type="evidence" value="ECO:0007669"/>
    <property type="project" value="InterPro"/>
</dbReference>
<dbReference type="GO" id="GO:0005634">
    <property type="term" value="C:nucleus"/>
    <property type="evidence" value="ECO:0007669"/>
    <property type="project" value="TreeGrafter"/>
</dbReference>
<evidence type="ECO:0000256" key="5">
    <source>
        <dbReference type="ARBA" id="ARBA00023242"/>
    </source>
</evidence>
<evidence type="ECO:0000256" key="1">
    <source>
        <dbReference type="ARBA" id="ARBA00022723"/>
    </source>
</evidence>
<keyword evidence="5" id="KW-0539">Nucleus</keyword>
<dbReference type="AlphaFoldDB" id="G8Y6A7"/>
<gene>
    <name evidence="8" type="primary">Piso0_003678</name>
    <name evidence="7" type="ORF">GNLVRS01_PISO0K00164g</name>
    <name evidence="8" type="ORF">GNLVRS01_PISO0L00165g</name>
</gene>
<evidence type="ECO:0000259" key="6">
    <source>
        <dbReference type="PROSITE" id="PS50048"/>
    </source>
</evidence>
<keyword evidence="1" id="KW-0479">Metal-binding</keyword>
<evidence type="ECO:0000313" key="9">
    <source>
        <dbReference type="Proteomes" id="UP000005222"/>
    </source>
</evidence>
<dbReference type="CDD" id="cd00067">
    <property type="entry name" value="GAL4"/>
    <property type="match status" value="1"/>
</dbReference>
<name>G8Y6A7_PICSO</name>
<dbReference type="InterPro" id="IPR050675">
    <property type="entry name" value="OAF3"/>
</dbReference>
<dbReference type="Proteomes" id="UP000005222">
    <property type="component" value="Chromosome L"/>
</dbReference>
<dbReference type="InterPro" id="IPR007219">
    <property type="entry name" value="XnlR_reg_dom"/>
</dbReference>
<dbReference type="GO" id="GO:0045944">
    <property type="term" value="P:positive regulation of transcription by RNA polymerase II"/>
    <property type="evidence" value="ECO:0007669"/>
    <property type="project" value="TreeGrafter"/>
</dbReference>
<evidence type="ECO:0000313" key="8">
    <source>
        <dbReference type="EMBL" id="CCE84137.1"/>
    </source>
</evidence>
<evidence type="ECO:0000256" key="3">
    <source>
        <dbReference type="ARBA" id="ARBA00023125"/>
    </source>
</evidence>
<keyword evidence="2" id="KW-0805">Transcription regulation</keyword>
<dbReference type="InterPro" id="IPR001138">
    <property type="entry name" value="Zn2Cys6_DnaBD"/>
</dbReference>